<dbReference type="AlphaFoldDB" id="A0AAE0UA47"/>
<feature type="compositionally biased region" description="Polar residues" evidence="1">
    <location>
        <begin position="34"/>
        <end position="54"/>
    </location>
</feature>
<reference evidence="4" key="2">
    <citation type="submission" date="2023-07" db="EMBL/GenBank/DDBJ databases">
        <authorList>
            <consortium name="Lawrence Berkeley National Laboratory"/>
            <person name="Haridas S."/>
            <person name="Hensen N."/>
            <person name="Bonometti L."/>
            <person name="Westerberg I."/>
            <person name="Brannstrom I.O."/>
            <person name="Guillou S."/>
            <person name="Cros-Aarteil S."/>
            <person name="Calhoun S."/>
            <person name="Kuo A."/>
            <person name="Mondo S."/>
            <person name="Pangilinan J."/>
            <person name="Riley R."/>
            <person name="LaButti K."/>
            <person name="Andreopoulos B."/>
            <person name="Lipzen A."/>
            <person name="Chen C."/>
            <person name="Yanf M."/>
            <person name="Daum C."/>
            <person name="Ng V."/>
            <person name="Clum A."/>
            <person name="Steindorff A."/>
            <person name="Ohm R."/>
            <person name="Martin F."/>
            <person name="Silar P."/>
            <person name="Natvig D."/>
            <person name="Lalanne C."/>
            <person name="Gautier V."/>
            <person name="Ament-velasquez S.L."/>
            <person name="Kruys A."/>
            <person name="Hutchinson M.I."/>
            <person name="Powell A.J."/>
            <person name="Barry K."/>
            <person name="Miller A.N."/>
            <person name="Grigoriev I.V."/>
            <person name="Debuchy R."/>
            <person name="Gladieux P."/>
            <person name="Thoren M.H."/>
            <person name="Johannesson H."/>
        </authorList>
    </citation>
    <scope>NUCLEOTIDE SEQUENCE</scope>
    <source>
        <strain evidence="4">FGSC 1904</strain>
    </source>
</reference>
<keyword evidence="3" id="KW-0732">Signal</keyword>
<protein>
    <recommendedName>
        <fullName evidence="6">Transmembrane protein</fullName>
    </recommendedName>
</protein>
<evidence type="ECO:0000313" key="5">
    <source>
        <dbReference type="Proteomes" id="UP001281003"/>
    </source>
</evidence>
<feature type="region of interest" description="Disordered" evidence="1">
    <location>
        <begin position="26"/>
        <end position="79"/>
    </location>
</feature>
<keyword evidence="2" id="KW-0472">Membrane</keyword>
<evidence type="ECO:0000256" key="2">
    <source>
        <dbReference type="SAM" id="Phobius"/>
    </source>
</evidence>
<dbReference type="EMBL" id="JAUTDP010000009">
    <property type="protein sequence ID" value="KAK3396651.1"/>
    <property type="molecule type" value="Genomic_DNA"/>
</dbReference>
<gene>
    <name evidence="4" type="ORF">B0T20DRAFT_395162</name>
</gene>
<comment type="caution">
    <text evidence="4">The sequence shown here is derived from an EMBL/GenBank/DDBJ whole genome shotgun (WGS) entry which is preliminary data.</text>
</comment>
<evidence type="ECO:0000256" key="3">
    <source>
        <dbReference type="SAM" id="SignalP"/>
    </source>
</evidence>
<proteinExistence type="predicted"/>
<reference evidence="4" key="1">
    <citation type="journal article" date="2023" name="Mol. Phylogenet. Evol.">
        <title>Genome-scale phylogeny and comparative genomics of the fungal order Sordariales.</title>
        <authorList>
            <person name="Hensen N."/>
            <person name="Bonometti L."/>
            <person name="Westerberg I."/>
            <person name="Brannstrom I.O."/>
            <person name="Guillou S."/>
            <person name="Cros-Aarteil S."/>
            <person name="Calhoun S."/>
            <person name="Haridas S."/>
            <person name="Kuo A."/>
            <person name="Mondo S."/>
            <person name="Pangilinan J."/>
            <person name="Riley R."/>
            <person name="LaButti K."/>
            <person name="Andreopoulos B."/>
            <person name="Lipzen A."/>
            <person name="Chen C."/>
            <person name="Yan M."/>
            <person name="Daum C."/>
            <person name="Ng V."/>
            <person name="Clum A."/>
            <person name="Steindorff A."/>
            <person name="Ohm R.A."/>
            <person name="Martin F."/>
            <person name="Silar P."/>
            <person name="Natvig D.O."/>
            <person name="Lalanne C."/>
            <person name="Gautier V."/>
            <person name="Ament-Velasquez S.L."/>
            <person name="Kruys A."/>
            <person name="Hutchinson M.I."/>
            <person name="Powell A.J."/>
            <person name="Barry K."/>
            <person name="Miller A.N."/>
            <person name="Grigoriev I.V."/>
            <person name="Debuchy R."/>
            <person name="Gladieux P."/>
            <person name="Hiltunen Thoren M."/>
            <person name="Johannesson H."/>
        </authorList>
    </citation>
    <scope>NUCLEOTIDE SEQUENCE</scope>
    <source>
        <strain evidence="4">FGSC 1904</strain>
    </source>
</reference>
<sequence length="128" mass="14279">MKPHLLRHFLVSTFLLGLAAASALRDPNAPRDQPLSNEISRQTASPTVGVNQEDGQPYHDPLPPHPPSDDDKKNKHPNTGEIVGYSILGLVGLAAVVGVWIGLRKVGRMRAQTEEIEMSNRRRRNYYY</sequence>
<name>A0AAE0UA47_SORBR</name>
<organism evidence="4 5">
    <name type="scientific">Sordaria brevicollis</name>
    <dbReference type="NCBI Taxonomy" id="83679"/>
    <lineage>
        <taxon>Eukaryota</taxon>
        <taxon>Fungi</taxon>
        <taxon>Dikarya</taxon>
        <taxon>Ascomycota</taxon>
        <taxon>Pezizomycotina</taxon>
        <taxon>Sordariomycetes</taxon>
        <taxon>Sordariomycetidae</taxon>
        <taxon>Sordariales</taxon>
        <taxon>Sordariaceae</taxon>
        <taxon>Sordaria</taxon>
    </lineage>
</organism>
<evidence type="ECO:0000256" key="1">
    <source>
        <dbReference type="SAM" id="MobiDB-lite"/>
    </source>
</evidence>
<accession>A0AAE0UA47</accession>
<keyword evidence="2" id="KW-0812">Transmembrane</keyword>
<keyword evidence="2" id="KW-1133">Transmembrane helix</keyword>
<evidence type="ECO:0008006" key="6">
    <source>
        <dbReference type="Google" id="ProtNLM"/>
    </source>
</evidence>
<keyword evidence="5" id="KW-1185">Reference proteome</keyword>
<feature type="signal peptide" evidence="3">
    <location>
        <begin position="1"/>
        <end position="21"/>
    </location>
</feature>
<feature type="transmembrane region" description="Helical" evidence="2">
    <location>
        <begin position="82"/>
        <end position="103"/>
    </location>
</feature>
<evidence type="ECO:0000313" key="4">
    <source>
        <dbReference type="EMBL" id="KAK3396651.1"/>
    </source>
</evidence>
<dbReference type="Proteomes" id="UP001281003">
    <property type="component" value="Unassembled WGS sequence"/>
</dbReference>
<feature type="chain" id="PRO_5041958768" description="Transmembrane protein" evidence="3">
    <location>
        <begin position="22"/>
        <end position="128"/>
    </location>
</feature>